<dbReference type="GO" id="GO:1901135">
    <property type="term" value="P:carbohydrate derivative metabolic process"/>
    <property type="evidence" value="ECO:0007669"/>
    <property type="project" value="InterPro"/>
</dbReference>
<dbReference type="PROSITE" id="PS51464">
    <property type="entry name" value="SIS"/>
    <property type="match status" value="1"/>
</dbReference>
<dbReference type="GO" id="GO:0003677">
    <property type="term" value="F:DNA binding"/>
    <property type="evidence" value="ECO:0007669"/>
    <property type="project" value="UniProtKB-KW"/>
</dbReference>
<dbReference type="STRING" id="106370.Francci3_2832"/>
<accession>Q2J952</accession>
<dbReference type="InterPro" id="IPR001347">
    <property type="entry name" value="SIS_dom"/>
</dbReference>
<keyword evidence="1" id="KW-0805">Transcription regulation</keyword>
<dbReference type="Gene3D" id="1.10.10.10">
    <property type="entry name" value="Winged helix-like DNA-binding domain superfamily/Winged helix DNA-binding domain"/>
    <property type="match status" value="1"/>
</dbReference>
<keyword evidence="2" id="KW-0238">DNA-binding</keyword>
<dbReference type="InterPro" id="IPR047640">
    <property type="entry name" value="RpiR-like"/>
</dbReference>
<keyword evidence="3" id="KW-0804">Transcription</keyword>
<feature type="region of interest" description="Disordered" evidence="4">
    <location>
        <begin position="294"/>
        <end position="319"/>
    </location>
</feature>
<feature type="compositionally biased region" description="Low complexity" evidence="4">
    <location>
        <begin position="307"/>
        <end position="319"/>
    </location>
</feature>
<dbReference type="InterPro" id="IPR036388">
    <property type="entry name" value="WH-like_DNA-bd_sf"/>
</dbReference>
<dbReference type="InterPro" id="IPR035472">
    <property type="entry name" value="RpiR-like_SIS"/>
</dbReference>
<dbReference type="AlphaFoldDB" id="Q2J952"/>
<dbReference type="InterPro" id="IPR046348">
    <property type="entry name" value="SIS_dom_sf"/>
</dbReference>
<dbReference type="Proteomes" id="UP000001937">
    <property type="component" value="Chromosome"/>
</dbReference>
<proteinExistence type="predicted"/>
<dbReference type="PANTHER" id="PTHR30514">
    <property type="entry name" value="GLUCOKINASE"/>
    <property type="match status" value="1"/>
</dbReference>
<reference evidence="7 8" key="1">
    <citation type="journal article" date="2007" name="Genome Res.">
        <title>Genome characteristics of facultatively symbiotic Frankia sp. strains reflect host range and host plant biogeography.</title>
        <authorList>
            <person name="Normand P."/>
            <person name="Lapierre P."/>
            <person name="Tisa L.S."/>
            <person name="Gogarten J.P."/>
            <person name="Alloisio N."/>
            <person name="Bagnarol E."/>
            <person name="Bassi C.A."/>
            <person name="Berry A.M."/>
            <person name="Bickhart D.M."/>
            <person name="Choisne N."/>
            <person name="Couloux A."/>
            <person name="Cournoyer B."/>
            <person name="Cruveiller S."/>
            <person name="Daubin V."/>
            <person name="Demange N."/>
            <person name="Francino M.P."/>
            <person name="Goltsman E."/>
            <person name="Huang Y."/>
            <person name="Kopp O.R."/>
            <person name="Labarre L."/>
            <person name="Lapidus A."/>
            <person name="Lavire C."/>
            <person name="Marechal J."/>
            <person name="Martinez M."/>
            <person name="Mastronunzio J.E."/>
            <person name="Mullin B.C."/>
            <person name="Niemann J."/>
            <person name="Pujic P."/>
            <person name="Rawnsley T."/>
            <person name="Rouy Z."/>
            <person name="Schenowitz C."/>
            <person name="Sellstedt A."/>
            <person name="Tavares F."/>
            <person name="Tomkins J.P."/>
            <person name="Vallenet D."/>
            <person name="Valverde C."/>
            <person name="Wall L.G."/>
            <person name="Wang Y."/>
            <person name="Medigue C."/>
            <person name="Benson D.R."/>
        </authorList>
    </citation>
    <scope>NUCLEOTIDE SEQUENCE [LARGE SCALE GENOMIC DNA]</scope>
    <source>
        <strain evidence="8">DSM 45818 / CECT 9043 / CcI3</strain>
    </source>
</reference>
<dbReference type="InterPro" id="IPR009057">
    <property type="entry name" value="Homeodomain-like_sf"/>
</dbReference>
<dbReference type="Gene3D" id="3.40.50.10490">
    <property type="entry name" value="Glucose-6-phosphate isomerase like protein, domain 1"/>
    <property type="match status" value="1"/>
</dbReference>
<dbReference type="GO" id="GO:0003700">
    <property type="term" value="F:DNA-binding transcription factor activity"/>
    <property type="evidence" value="ECO:0007669"/>
    <property type="project" value="InterPro"/>
</dbReference>
<dbReference type="Pfam" id="PF01418">
    <property type="entry name" value="HTH_6"/>
    <property type="match status" value="1"/>
</dbReference>
<evidence type="ECO:0000256" key="4">
    <source>
        <dbReference type="SAM" id="MobiDB-lite"/>
    </source>
</evidence>
<sequence length="319" mass="32739">MNRCMVTPSAGPPGARPGGLFATIRAALPGLLPSEQRVAEVCLARPGDVVEWSAAQLAEAAGTSTATVVRACQHLGFRGFQHFRVELARESGAAALRGEIGRTDAADPVERLVDTVFGAATAVLADALGPLDRSRLAPAVDLLDRADRLLVIGNGGSAPVAQDAALRFLGMGRPAEAPGDSIAQELTARLLAPSDVCLVITSSGANEPSLRAAEAARTAGAAVIGITSYTAGPLAEIADISLVVGAPDWPISSDMIASRLASLLLLNALQLAVGLRRTDNPLLAGTIMRDVQGHSVRAEDGPRRPAADPGLGAADPYEF</sequence>
<evidence type="ECO:0000259" key="6">
    <source>
        <dbReference type="PROSITE" id="PS51464"/>
    </source>
</evidence>
<dbReference type="KEGG" id="fra:Francci3_2832"/>
<evidence type="ECO:0000256" key="1">
    <source>
        <dbReference type="ARBA" id="ARBA00023015"/>
    </source>
</evidence>
<keyword evidence="8" id="KW-1185">Reference proteome</keyword>
<dbReference type="SUPFAM" id="SSF53697">
    <property type="entry name" value="SIS domain"/>
    <property type="match status" value="1"/>
</dbReference>
<feature type="domain" description="HTH rpiR-type" evidence="5">
    <location>
        <begin position="18"/>
        <end position="94"/>
    </location>
</feature>
<dbReference type="PANTHER" id="PTHR30514:SF1">
    <property type="entry name" value="HTH-TYPE TRANSCRIPTIONAL REGULATOR HEXR-RELATED"/>
    <property type="match status" value="1"/>
</dbReference>
<dbReference type="InterPro" id="IPR000281">
    <property type="entry name" value="HTH_RpiR"/>
</dbReference>
<name>Q2J952_FRACC</name>
<organism evidence="7 8">
    <name type="scientific">Frankia casuarinae (strain DSM 45818 / CECT 9043 / HFP020203 / CcI3)</name>
    <dbReference type="NCBI Taxonomy" id="106370"/>
    <lineage>
        <taxon>Bacteria</taxon>
        <taxon>Bacillati</taxon>
        <taxon>Actinomycetota</taxon>
        <taxon>Actinomycetes</taxon>
        <taxon>Frankiales</taxon>
        <taxon>Frankiaceae</taxon>
        <taxon>Frankia</taxon>
    </lineage>
</organism>
<gene>
    <name evidence="7" type="ordered locus">Francci3_2832</name>
</gene>
<dbReference type="Pfam" id="PF01380">
    <property type="entry name" value="SIS"/>
    <property type="match status" value="1"/>
</dbReference>
<evidence type="ECO:0000259" key="5">
    <source>
        <dbReference type="PROSITE" id="PS51071"/>
    </source>
</evidence>
<dbReference type="EMBL" id="CP000249">
    <property type="protein sequence ID" value="ABD12190.1"/>
    <property type="molecule type" value="Genomic_DNA"/>
</dbReference>
<protein>
    <submittedName>
        <fullName evidence="7">Transcriptional regulator, RpiR family</fullName>
    </submittedName>
</protein>
<evidence type="ECO:0000313" key="8">
    <source>
        <dbReference type="Proteomes" id="UP000001937"/>
    </source>
</evidence>
<evidence type="ECO:0000256" key="3">
    <source>
        <dbReference type="ARBA" id="ARBA00023163"/>
    </source>
</evidence>
<dbReference type="SUPFAM" id="SSF46689">
    <property type="entry name" value="Homeodomain-like"/>
    <property type="match status" value="1"/>
</dbReference>
<dbReference type="eggNOG" id="COG1737">
    <property type="taxonomic scope" value="Bacteria"/>
</dbReference>
<dbReference type="PROSITE" id="PS51071">
    <property type="entry name" value="HTH_RPIR"/>
    <property type="match status" value="1"/>
</dbReference>
<evidence type="ECO:0000256" key="2">
    <source>
        <dbReference type="ARBA" id="ARBA00023125"/>
    </source>
</evidence>
<dbReference type="HOGENOM" id="CLU_055769_0_0_11"/>
<feature type="compositionally biased region" description="Basic and acidic residues" evidence="4">
    <location>
        <begin position="296"/>
        <end position="306"/>
    </location>
</feature>
<dbReference type="GO" id="GO:0097367">
    <property type="term" value="F:carbohydrate derivative binding"/>
    <property type="evidence" value="ECO:0007669"/>
    <property type="project" value="InterPro"/>
</dbReference>
<dbReference type="PhylomeDB" id="Q2J952"/>
<feature type="domain" description="SIS" evidence="6">
    <location>
        <begin position="139"/>
        <end position="281"/>
    </location>
</feature>
<dbReference type="CDD" id="cd05013">
    <property type="entry name" value="SIS_RpiR"/>
    <property type="match status" value="1"/>
</dbReference>
<evidence type="ECO:0000313" key="7">
    <source>
        <dbReference type="EMBL" id="ABD12190.1"/>
    </source>
</evidence>